<name>A0ABD0J3Z0_9CAEN</name>
<keyword evidence="2" id="KW-1185">Reference proteome</keyword>
<accession>A0ABD0J3Z0</accession>
<gene>
    <name evidence="1" type="ORF">BaRGS_00039128</name>
</gene>
<evidence type="ECO:0000313" key="1">
    <source>
        <dbReference type="EMBL" id="KAK7458007.1"/>
    </source>
</evidence>
<dbReference type="Proteomes" id="UP001519460">
    <property type="component" value="Unassembled WGS sequence"/>
</dbReference>
<dbReference type="AlphaFoldDB" id="A0ABD0J3Z0"/>
<organism evidence="1 2">
    <name type="scientific">Batillaria attramentaria</name>
    <dbReference type="NCBI Taxonomy" id="370345"/>
    <lineage>
        <taxon>Eukaryota</taxon>
        <taxon>Metazoa</taxon>
        <taxon>Spiralia</taxon>
        <taxon>Lophotrochozoa</taxon>
        <taxon>Mollusca</taxon>
        <taxon>Gastropoda</taxon>
        <taxon>Caenogastropoda</taxon>
        <taxon>Sorbeoconcha</taxon>
        <taxon>Cerithioidea</taxon>
        <taxon>Batillariidae</taxon>
        <taxon>Batillaria</taxon>
    </lineage>
</organism>
<dbReference type="EMBL" id="JACVVK020000665">
    <property type="protein sequence ID" value="KAK7458007.1"/>
    <property type="molecule type" value="Genomic_DNA"/>
</dbReference>
<sequence>MLATLKSKTPIGPESPSPFLQLQEELTGICTLCENLLVLQRTFILCSVYLNMPLRVQTDRTREKTGTVVSDLLLLVEASLSGTLQRLQTFSVLCLKTTNLPGDFSEGLDVGIRKYLDGF</sequence>
<reference evidence="1 2" key="1">
    <citation type="journal article" date="2023" name="Sci. Data">
        <title>Genome assembly of the Korean intertidal mud-creeper Batillaria attramentaria.</title>
        <authorList>
            <person name="Patra A.K."/>
            <person name="Ho P.T."/>
            <person name="Jun S."/>
            <person name="Lee S.J."/>
            <person name="Kim Y."/>
            <person name="Won Y.J."/>
        </authorList>
    </citation>
    <scope>NUCLEOTIDE SEQUENCE [LARGE SCALE GENOMIC DNA]</scope>
    <source>
        <strain evidence="1">Wonlab-2016</strain>
    </source>
</reference>
<proteinExistence type="predicted"/>
<evidence type="ECO:0000313" key="2">
    <source>
        <dbReference type="Proteomes" id="UP001519460"/>
    </source>
</evidence>
<comment type="caution">
    <text evidence="1">The sequence shown here is derived from an EMBL/GenBank/DDBJ whole genome shotgun (WGS) entry which is preliminary data.</text>
</comment>
<protein>
    <submittedName>
        <fullName evidence="1">Uncharacterized protein</fullName>
    </submittedName>
</protein>